<evidence type="ECO:0000313" key="5">
    <source>
        <dbReference type="Proteomes" id="UP001470288"/>
    </source>
</evidence>
<evidence type="ECO:0000313" key="4">
    <source>
        <dbReference type="EMBL" id="MEQ2578055.1"/>
    </source>
</evidence>
<feature type="signal peptide" evidence="3">
    <location>
        <begin position="1"/>
        <end position="28"/>
    </location>
</feature>
<evidence type="ECO:0000256" key="1">
    <source>
        <dbReference type="SAM" id="MobiDB-lite"/>
    </source>
</evidence>
<feature type="transmembrane region" description="Helical" evidence="2">
    <location>
        <begin position="362"/>
        <end position="384"/>
    </location>
</feature>
<dbReference type="RefSeq" id="WP_349143908.1">
    <property type="nucleotide sequence ID" value="NZ_JBBMFC010000005.1"/>
</dbReference>
<keyword evidence="2" id="KW-0812">Transmembrane</keyword>
<keyword evidence="5" id="KW-1185">Reference proteome</keyword>
<organism evidence="4 5">
    <name type="scientific">Hominiventricola aquisgranensis</name>
    <dbReference type="NCBI Taxonomy" id="3133164"/>
    <lineage>
        <taxon>Bacteria</taxon>
        <taxon>Bacillati</taxon>
        <taxon>Bacillota</taxon>
        <taxon>Clostridia</taxon>
        <taxon>Lachnospirales</taxon>
        <taxon>Lachnospiraceae</taxon>
        <taxon>Hominiventricola</taxon>
    </lineage>
</organism>
<accession>A0ABV1HYQ0</accession>
<evidence type="ECO:0000256" key="2">
    <source>
        <dbReference type="SAM" id="Phobius"/>
    </source>
</evidence>
<gene>
    <name evidence="4" type="ORF">WMO62_04240</name>
</gene>
<proteinExistence type="predicted"/>
<feature type="region of interest" description="Disordered" evidence="1">
    <location>
        <begin position="393"/>
        <end position="445"/>
    </location>
</feature>
<feature type="region of interest" description="Disordered" evidence="1">
    <location>
        <begin position="135"/>
        <end position="163"/>
    </location>
</feature>
<keyword evidence="3" id="KW-0732">Signal</keyword>
<evidence type="ECO:0000256" key="3">
    <source>
        <dbReference type="SAM" id="SignalP"/>
    </source>
</evidence>
<feature type="compositionally biased region" description="Acidic residues" evidence="1">
    <location>
        <begin position="417"/>
        <end position="445"/>
    </location>
</feature>
<comment type="caution">
    <text evidence="4">The sequence shown here is derived from an EMBL/GenBank/DDBJ whole genome shotgun (WGS) entry which is preliminary data.</text>
</comment>
<keyword evidence="2" id="KW-1133">Transmembrane helix</keyword>
<dbReference type="CDD" id="cd08547">
    <property type="entry name" value="Type_II_cohesin"/>
    <property type="match status" value="1"/>
</dbReference>
<dbReference type="Proteomes" id="UP001470288">
    <property type="component" value="Unassembled WGS sequence"/>
</dbReference>
<protein>
    <submittedName>
        <fullName evidence="4">Cohesin domain-containing protein</fullName>
    </submittedName>
</protein>
<sequence length="445" mass="49809">MKNKKKLFGKTMGLIAALVLCFGMTVLAAPSVTGDTELTVQKDKIVSASYKITNDDSIESVKLTLSYDKSDLTYMSGSGGDNFSGSGGNGLVELSSNPGSKAATFGVKFKGLTDGTSEVTVSSCTITVNGKEIDALSGVSLEEEEEEKEDASAEDEEEEEDDADRATWVIDGRTFLTHHIPGIDGYDDEKIEIQGKQVRVLHNTVTDVYLVYLFSDNGSYRDYFVYNPDTGNIVPYIEKQSGTDTVTFIEPEEGGYVPIRYSYVDMPWGAKYTVPAYKHVIIDGVDEIFDDTNRYLVYGVNQDGEKAWYSYDYDKDSLQLFDDVAYQGEQNYITELEDQDAALRTEADYQQNRYTTDMGRRLMIILVMTLIIIILLNAVVILTLRMKKMQMLPEKEDDEEEEDHTPKSSSYVTGSLEENESDFHDPEEDELEIIDLDNASDDDED</sequence>
<dbReference type="EMBL" id="JBBMFC010000005">
    <property type="protein sequence ID" value="MEQ2578055.1"/>
    <property type="molecule type" value="Genomic_DNA"/>
</dbReference>
<feature type="compositionally biased region" description="Acidic residues" evidence="1">
    <location>
        <begin position="141"/>
        <end position="163"/>
    </location>
</feature>
<feature type="chain" id="PRO_5046710587" evidence="3">
    <location>
        <begin position="29"/>
        <end position="445"/>
    </location>
</feature>
<name>A0ABV1HYQ0_9FIRM</name>
<reference evidence="4 5" key="1">
    <citation type="submission" date="2024-03" db="EMBL/GenBank/DDBJ databases">
        <title>Human intestinal bacterial collection.</title>
        <authorList>
            <person name="Pauvert C."/>
            <person name="Hitch T.C.A."/>
            <person name="Clavel T."/>
        </authorList>
    </citation>
    <scope>NUCLEOTIDE SEQUENCE [LARGE SCALE GENOMIC DNA]</scope>
    <source>
        <strain evidence="4 5">CLA-AA-H78B</strain>
    </source>
</reference>
<keyword evidence="2" id="KW-0472">Membrane</keyword>